<name>A0A1I6G0V6_9FLAO</name>
<evidence type="ECO:0000259" key="2">
    <source>
        <dbReference type="Pfam" id="PF24957"/>
    </source>
</evidence>
<dbReference type="Proteomes" id="UP000199534">
    <property type="component" value="Unassembled WGS sequence"/>
</dbReference>
<evidence type="ECO:0000256" key="1">
    <source>
        <dbReference type="SAM" id="Coils"/>
    </source>
</evidence>
<keyword evidence="1" id="KW-0175">Coiled coil</keyword>
<dbReference type="RefSeq" id="WP_092981209.1">
    <property type="nucleotide sequence ID" value="NZ_FOYQ01000001.1"/>
</dbReference>
<dbReference type="OrthoDB" id="1408131at2"/>
<dbReference type="Pfam" id="PF24957">
    <property type="entry name" value="DrmE_C"/>
    <property type="match status" value="1"/>
</dbReference>
<feature type="domain" description="DISARM protein DrmE C-terminal" evidence="2">
    <location>
        <begin position="693"/>
        <end position="827"/>
    </location>
</feature>
<gene>
    <name evidence="3" type="ORF">SAMN04490243_1046</name>
</gene>
<dbReference type="AlphaFoldDB" id="A0A1I6G0V6"/>
<accession>A0A1I6G0V6</accession>
<dbReference type="STRING" id="400055.SAMN04490243_1046"/>
<organism evidence="3 4">
    <name type="scientific">Robiginitalea myxolifaciens</name>
    <dbReference type="NCBI Taxonomy" id="400055"/>
    <lineage>
        <taxon>Bacteria</taxon>
        <taxon>Pseudomonadati</taxon>
        <taxon>Bacteroidota</taxon>
        <taxon>Flavobacteriia</taxon>
        <taxon>Flavobacteriales</taxon>
        <taxon>Flavobacteriaceae</taxon>
        <taxon>Robiginitalea</taxon>
    </lineage>
</organism>
<evidence type="ECO:0000313" key="3">
    <source>
        <dbReference type="EMBL" id="SFR35792.1"/>
    </source>
</evidence>
<reference evidence="3 4" key="1">
    <citation type="submission" date="2016-10" db="EMBL/GenBank/DDBJ databases">
        <authorList>
            <person name="de Groot N.N."/>
        </authorList>
    </citation>
    <scope>NUCLEOTIDE SEQUENCE [LARGE SCALE GENOMIC DNA]</scope>
    <source>
        <strain evidence="3 4">DSM 21019</strain>
    </source>
</reference>
<keyword evidence="4" id="KW-1185">Reference proteome</keyword>
<dbReference type="InterPro" id="IPR056666">
    <property type="entry name" value="DrmE_C"/>
</dbReference>
<dbReference type="EMBL" id="FOYQ01000001">
    <property type="protein sequence ID" value="SFR35792.1"/>
    <property type="molecule type" value="Genomic_DNA"/>
</dbReference>
<proteinExistence type="predicted"/>
<sequence>MFKEDFIDFIRKDLNELNGLKITIENRPYENVLYNLLTPYIAYKNSLDEFNRVIAIYTRRESKQHKLLPFFIGLSSYYKTFEEIRSKSQTPSEKLTSLEIKMSGIKRLLPDKFSYLNKLWKVKGLSIKPDRNQNICLILRSEERIPNEIAPRIQDIIGHLKSSIEEYDEFVRVLENAQAELDSYIAENRDIFRYSSLLENSNGNIGINEIRELGMFVNTVPTAGVLLFTNKTKYRELLKGTKINGKQVMDHFPIAEIIIDTNGEIQVNQSNEVAHPVMYFCSLDYYAGWSEIIQSLDSVYVNTLIIDGFNELVKSKRNFNELRFKGFTDSIREAQQNNVLKDVYFFDQDTHFENFIKLQDYNLNPYPWLLNHLERRLLDSPDSERSANHTVISIQDDFGSGFYNLFKLISIQLKSKIRESRDDQLISDVLKSLKDGYSFLSRATSFYSESLRNDLLEYVKRLQSISEILSSVSLRNQIQKLSEFISESEYENNKIQTIRRTIITRSLKGRTCLLSSNINLIDRIDIQGLLEEGTECVIDFKGMDDDLTDIEAYDNLFVLQFYGEITRSIFLHDHCENQFVILNNKSELGYYKKCFRLFTPLISELSDAEYKLLLLNLEDREYLIDDSKLTFKMEDYITHEDWEEIPETAEIDNENSDQEEILDLSFLIKDIISRNETDEESSDNNSEHRDYLIFYFDDRILRAPQEKYYHVIVNQDSDSSRDHKVKAKDLAVGDQIFLIEDFNDDFEELLSSLKTEFPELNTYLEKADSWRIDLRWKYEQLGGYYSELQSYLDGMGISVSNPTVENWISGSTIEPELLADLYDVLSINPDSKCRLFDKMEVLAATKWLSRFRTYLYRALLRYSVYKEFGMKENIRELQLKDLVEKIHHNNMVEIKEILMIQ</sequence>
<evidence type="ECO:0000313" key="4">
    <source>
        <dbReference type="Proteomes" id="UP000199534"/>
    </source>
</evidence>
<feature type="coiled-coil region" evidence="1">
    <location>
        <begin position="160"/>
        <end position="187"/>
    </location>
</feature>
<protein>
    <recommendedName>
        <fullName evidence="2">DISARM protein DrmE C-terminal domain-containing protein</fullName>
    </recommendedName>
</protein>